<evidence type="ECO:0000313" key="1">
    <source>
        <dbReference type="EMBL" id="CAA2629294.1"/>
    </source>
</evidence>
<reference evidence="1 2" key="1">
    <citation type="submission" date="2019-12" db="EMBL/GenBank/DDBJ databases">
        <authorList>
            <person name="Scholz U."/>
            <person name="Mascher M."/>
            <person name="Fiebig A."/>
        </authorList>
    </citation>
    <scope>NUCLEOTIDE SEQUENCE</scope>
</reference>
<dbReference type="EMBL" id="CACRZD030000011">
    <property type="protein sequence ID" value="CAA6668538.1"/>
    <property type="molecule type" value="Genomic_DNA"/>
</dbReference>
<evidence type="ECO:0000313" key="2">
    <source>
        <dbReference type="Proteomes" id="UP001189122"/>
    </source>
</evidence>
<organism evidence="1">
    <name type="scientific">Spirodela intermedia</name>
    <name type="common">Intermediate duckweed</name>
    <dbReference type="NCBI Taxonomy" id="51605"/>
    <lineage>
        <taxon>Eukaryota</taxon>
        <taxon>Viridiplantae</taxon>
        <taxon>Streptophyta</taxon>
        <taxon>Embryophyta</taxon>
        <taxon>Tracheophyta</taxon>
        <taxon>Spermatophyta</taxon>
        <taxon>Magnoliopsida</taxon>
        <taxon>Liliopsida</taxon>
        <taxon>Araceae</taxon>
        <taxon>Lemnoideae</taxon>
        <taxon>Spirodela</taxon>
    </lineage>
</organism>
<dbReference type="AlphaFoldDB" id="A0A7I8JEF5"/>
<dbReference type="EMBL" id="LR743598">
    <property type="protein sequence ID" value="CAA2629294.1"/>
    <property type="molecule type" value="Genomic_DNA"/>
</dbReference>
<dbReference type="Proteomes" id="UP001189122">
    <property type="component" value="Unassembled WGS sequence"/>
</dbReference>
<gene>
    <name evidence="1" type="ORF">SI7747_11014932</name>
</gene>
<proteinExistence type="predicted"/>
<name>A0A7I8JEF5_SPIIN</name>
<protein>
    <submittedName>
        <fullName evidence="1">Uncharacterized protein</fullName>
    </submittedName>
</protein>
<sequence>MWASPLKLLETDFISTHIVTIIHLKFSLSKSDFITFQDQIDQKFDDFNETLKQLLTRMSTLESHSCPPRDHEIRHPQKVTHVESSSHTHYTSCSTNFCMKIDLSYFNESFFKLNDIIMVVEHIEVLLEKRKPDSKFWKPKFNSSTR</sequence>
<keyword evidence="2" id="KW-1185">Reference proteome</keyword>
<accession>A0A7I8JEF5</accession>